<dbReference type="EC" id="3.5.2.6" evidence="2 5"/>
<name>A0A1G9UHZ2_ALLAB</name>
<dbReference type="InterPro" id="IPR012338">
    <property type="entry name" value="Beta-lactam/transpept-like"/>
</dbReference>
<evidence type="ECO:0000256" key="2">
    <source>
        <dbReference type="ARBA" id="ARBA00012865"/>
    </source>
</evidence>
<organism evidence="8 9">
    <name type="scientific">Allokutzneria albata</name>
    <name type="common">Kibdelosporangium albatum</name>
    <dbReference type="NCBI Taxonomy" id="211114"/>
    <lineage>
        <taxon>Bacteria</taxon>
        <taxon>Bacillati</taxon>
        <taxon>Actinomycetota</taxon>
        <taxon>Actinomycetes</taxon>
        <taxon>Pseudonocardiales</taxon>
        <taxon>Pseudonocardiaceae</taxon>
        <taxon>Allokutzneria</taxon>
    </lineage>
</organism>
<comment type="similarity">
    <text evidence="1 5">Belongs to the class-A beta-lactamase family.</text>
</comment>
<feature type="compositionally biased region" description="Polar residues" evidence="6">
    <location>
        <begin position="39"/>
        <end position="51"/>
    </location>
</feature>
<dbReference type="Gene3D" id="3.40.710.10">
    <property type="entry name" value="DD-peptidase/beta-lactamase superfamily"/>
    <property type="match status" value="1"/>
</dbReference>
<keyword evidence="3 5" id="KW-0378">Hydrolase</keyword>
<keyword evidence="4 5" id="KW-0046">Antibiotic resistance</keyword>
<dbReference type="NCBIfam" id="NF033103">
    <property type="entry name" value="bla_class_A"/>
    <property type="match status" value="1"/>
</dbReference>
<dbReference type="AlphaFoldDB" id="A0A1G9UHZ2"/>
<dbReference type="EMBL" id="LT629701">
    <property type="protein sequence ID" value="SDM59527.1"/>
    <property type="molecule type" value="Genomic_DNA"/>
</dbReference>
<reference evidence="8 9" key="1">
    <citation type="submission" date="2016-10" db="EMBL/GenBank/DDBJ databases">
        <authorList>
            <person name="de Groot N.N."/>
        </authorList>
    </citation>
    <scope>NUCLEOTIDE SEQUENCE [LARGE SCALE GENOMIC DNA]</scope>
    <source>
        <strain evidence="8 9">DSM 44149</strain>
    </source>
</reference>
<feature type="domain" description="Beta-lactamase class A catalytic" evidence="7">
    <location>
        <begin position="76"/>
        <end position="291"/>
    </location>
</feature>
<sequence length="317" mass="33961">MPYARRRGPVPDRARPAGPRHAQGAPGQADPTPEAQPRQRATPTTHPTSRTLLLPACGTSQPDFTALEKQFGARLGVFAIDTATGKTVSHRENDRFAMASTFKAYAVAALLKRHGTEVLSKRVHFTQQEIVTYSPVTEKHVGTGMTVGELCGAAITKSDNTAGNQMLKLLGGPGELTKFAKSIGDGTTRLDRWETELNTAIPGDERDTSTPKALGSAYRDLVVGDVLPPAEREQLKKWLLTNTTGGERLRAGIPKEWSIGEKTGTGDYASANDVGVAWTEKGTPIAIAVLTTKDTKDAKADNALLARTAKLIVEALR</sequence>
<accession>A0A1G9UHZ2</accession>
<dbReference type="STRING" id="211114.SAMN04489726_2422"/>
<dbReference type="GO" id="GO:0008800">
    <property type="term" value="F:beta-lactamase activity"/>
    <property type="evidence" value="ECO:0007669"/>
    <property type="project" value="UniProtKB-UniRule"/>
</dbReference>
<dbReference type="PRINTS" id="PR00118">
    <property type="entry name" value="BLACTAMASEA"/>
</dbReference>
<evidence type="ECO:0000259" key="7">
    <source>
        <dbReference type="Pfam" id="PF13354"/>
    </source>
</evidence>
<protein>
    <recommendedName>
        <fullName evidence="2 5">Beta-lactamase</fullName>
        <ecNumber evidence="2 5">3.5.2.6</ecNumber>
    </recommendedName>
</protein>
<dbReference type="Proteomes" id="UP000183376">
    <property type="component" value="Chromosome I"/>
</dbReference>
<evidence type="ECO:0000256" key="3">
    <source>
        <dbReference type="ARBA" id="ARBA00022801"/>
    </source>
</evidence>
<dbReference type="PROSITE" id="PS00146">
    <property type="entry name" value="BETA_LACTAMASE_A"/>
    <property type="match status" value="1"/>
</dbReference>
<dbReference type="PANTHER" id="PTHR35333:SF3">
    <property type="entry name" value="BETA-LACTAMASE-TYPE TRANSPEPTIDASE FOLD CONTAINING PROTEIN"/>
    <property type="match status" value="1"/>
</dbReference>
<proteinExistence type="inferred from homology"/>
<evidence type="ECO:0000256" key="5">
    <source>
        <dbReference type="RuleBase" id="RU361140"/>
    </source>
</evidence>
<dbReference type="GO" id="GO:0030655">
    <property type="term" value="P:beta-lactam antibiotic catabolic process"/>
    <property type="evidence" value="ECO:0007669"/>
    <property type="project" value="InterPro"/>
</dbReference>
<dbReference type="Pfam" id="PF13354">
    <property type="entry name" value="Beta-lactamase2"/>
    <property type="match status" value="1"/>
</dbReference>
<gene>
    <name evidence="8" type="ORF">SAMN04489726_2422</name>
</gene>
<dbReference type="SUPFAM" id="SSF56601">
    <property type="entry name" value="beta-lactamase/transpeptidase-like"/>
    <property type="match status" value="1"/>
</dbReference>
<evidence type="ECO:0000313" key="8">
    <source>
        <dbReference type="EMBL" id="SDM59527.1"/>
    </source>
</evidence>
<dbReference type="InterPro" id="IPR023650">
    <property type="entry name" value="Beta-lactam_class-A_AS"/>
</dbReference>
<dbReference type="eggNOG" id="COG2367">
    <property type="taxonomic scope" value="Bacteria"/>
</dbReference>
<evidence type="ECO:0000256" key="4">
    <source>
        <dbReference type="ARBA" id="ARBA00023251"/>
    </source>
</evidence>
<comment type="catalytic activity">
    <reaction evidence="5">
        <text>a beta-lactam + H2O = a substituted beta-amino acid</text>
        <dbReference type="Rhea" id="RHEA:20401"/>
        <dbReference type="ChEBI" id="CHEBI:15377"/>
        <dbReference type="ChEBI" id="CHEBI:35627"/>
        <dbReference type="ChEBI" id="CHEBI:140347"/>
        <dbReference type="EC" id="3.5.2.6"/>
    </reaction>
</comment>
<evidence type="ECO:0000313" key="9">
    <source>
        <dbReference type="Proteomes" id="UP000183376"/>
    </source>
</evidence>
<dbReference type="PANTHER" id="PTHR35333">
    <property type="entry name" value="BETA-LACTAMASE"/>
    <property type="match status" value="1"/>
</dbReference>
<dbReference type="InterPro" id="IPR000871">
    <property type="entry name" value="Beta-lactam_class-A"/>
</dbReference>
<evidence type="ECO:0000256" key="6">
    <source>
        <dbReference type="SAM" id="MobiDB-lite"/>
    </source>
</evidence>
<keyword evidence="9" id="KW-1185">Reference proteome</keyword>
<feature type="region of interest" description="Disordered" evidence="6">
    <location>
        <begin position="1"/>
        <end position="53"/>
    </location>
</feature>
<evidence type="ECO:0000256" key="1">
    <source>
        <dbReference type="ARBA" id="ARBA00009009"/>
    </source>
</evidence>
<dbReference type="GO" id="GO:0046677">
    <property type="term" value="P:response to antibiotic"/>
    <property type="evidence" value="ECO:0007669"/>
    <property type="project" value="UniProtKB-UniRule"/>
</dbReference>
<dbReference type="InterPro" id="IPR045155">
    <property type="entry name" value="Beta-lactam_cat"/>
</dbReference>